<name>A0A6J4HV37_9CHLR</name>
<dbReference type="InterPro" id="IPR050266">
    <property type="entry name" value="AB_hydrolase_sf"/>
</dbReference>
<evidence type="ECO:0000259" key="1">
    <source>
        <dbReference type="Pfam" id="PF00561"/>
    </source>
</evidence>
<dbReference type="SUPFAM" id="SSF53474">
    <property type="entry name" value="alpha/beta-Hydrolases"/>
    <property type="match status" value="1"/>
</dbReference>
<feature type="domain" description="AB hydrolase-1" evidence="1">
    <location>
        <begin position="39"/>
        <end position="134"/>
    </location>
</feature>
<dbReference type="InterPro" id="IPR000639">
    <property type="entry name" value="Epox_hydrolase-like"/>
</dbReference>
<dbReference type="EMBL" id="CADCTK010000240">
    <property type="protein sequence ID" value="CAA9232665.1"/>
    <property type="molecule type" value="Genomic_DNA"/>
</dbReference>
<proteinExistence type="predicted"/>
<dbReference type="AlphaFoldDB" id="A0A6J4HV37"/>
<dbReference type="Pfam" id="PF00561">
    <property type="entry name" value="Abhydrolase_1"/>
    <property type="match status" value="1"/>
</dbReference>
<dbReference type="GO" id="GO:0016020">
    <property type="term" value="C:membrane"/>
    <property type="evidence" value="ECO:0007669"/>
    <property type="project" value="TreeGrafter"/>
</dbReference>
<sequence length="297" mass="31992">METANSRADGCDGGWAPRAGYVDTEAMRFHYLEWGSAGPPVVLWHGVTSDAHTWWRVGPALAAQNYHVFALDLPGHGHSDDSPDGYNVDVTAALLDGALAALGLRQPTIVGHSWGGMNALVHATGGPRRVPGATYALIDPALRLGDDPARYTKHYLHGLGVPPDDRGRAEIAAANPEWDPCDVAWRVEARYRARPAAVAGFFEHNPGREVTAALGELRMPTLLMLADEAVGGIVPSHMLPHVEAVVSSSVTWLVMEGAGHSIHRDTFERFSETLIGFLHYNVPRGDLRDKPALSDPG</sequence>
<dbReference type="PRINTS" id="PR00111">
    <property type="entry name" value="ABHYDROLASE"/>
</dbReference>
<evidence type="ECO:0000313" key="2">
    <source>
        <dbReference type="EMBL" id="CAA9232665.1"/>
    </source>
</evidence>
<accession>A0A6J4HV37</accession>
<dbReference type="Gene3D" id="3.40.50.1820">
    <property type="entry name" value="alpha/beta hydrolase"/>
    <property type="match status" value="1"/>
</dbReference>
<dbReference type="PANTHER" id="PTHR43798">
    <property type="entry name" value="MONOACYLGLYCEROL LIPASE"/>
    <property type="match status" value="1"/>
</dbReference>
<dbReference type="PANTHER" id="PTHR43798:SF33">
    <property type="entry name" value="HYDROLASE, PUTATIVE (AFU_ORTHOLOGUE AFUA_2G14860)-RELATED"/>
    <property type="match status" value="1"/>
</dbReference>
<protein>
    <recommendedName>
        <fullName evidence="1">AB hydrolase-1 domain-containing protein</fullName>
    </recommendedName>
</protein>
<reference evidence="2" key="1">
    <citation type="submission" date="2020-02" db="EMBL/GenBank/DDBJ databases">
        <authorList>
            <person name="Meier V. D."/>
        </authorList>
    </citation>
    <scope>NUCLEOTIDE SEQUENCE</scope>
    <source>
        <strain evidence="2">AVDCRST_MAG26</strain>
    </source>
</reference>
<dbReference type="GO" id="GO:0003824">
    <property type="term" value="F:catalytic activity"/>
    <property type="evidence" value="ECO:0007669"/>
    <property type="project" value="InterPro"/>
</dbReference>
<dbReference type="PRINTS" id="PR00412">
    <property type="entry name" value="EPOXHYDRLASE"/>
</dbReference>
<dbReference type="InterPro" id="IPR029058">
    <property type="entry name" value="AB_hydrolase_fold"/>
</dbReference>
<dbReference type="InterPro" id="IPR000073">
    <property type="entry name" value="AB_hydrolase_1"/>
</dbReference>
<organism evidence="2">
    <name type="scientific">uncultured Chloroflexia bacterium</name>
    <dbReference type="NCBI Taxonomy" id="1672391"/>
    <lineage>
        <taxon>Bacteria</taxon>
        <taxon>Bacillati</taxon>
        <taxon>Chloroflexota</taxon>
        <taxon>Chloroflexia</taxon>
        <taxon>environmental samples</taxon>
    </lineage>
</organism>
<gene>
    <name evidence="2" type="ORF">AVDCRST_MAG26-1040</name>
</gene>